<sequence length="218" mass="26023">MVIYDLQDHPHRYIYDEDRDYTAVPDRFLRNCFKALDYLHKTNALTITYEDDGILETVDIIDVLIADTQNDIKIVYSEGRNFYNPSNNTVGFYDTHGVVFRKNHRKKWFTKNKGYNSPMAVLAHELIHCYNELYETEDYLKRKRDHSPRGKKLDHIGRDLSFPNKEEEFVIRMTNQVTKRLQEDNRSNYGRSYYKVADVCDVRKHGKNKKGRIKQIFK</sequence>
<keyword evidence="2" id="KW-1185">Reference proteome</keyword>
<protein>
    <recommendedName>
        <fullName evidence="3">Effector protein</fullName>
    </recommendedName>
</protein>
<accession>A0A238WD20</accession>
<evidence type="ECO:0000313" key="2">
    <source>
        <dbReference type="Proteomes" id="UP000198379"/>
    </source>
</evidence>
<dbReference type="EMBL" id="FZNY01000001">
    <property type="protein sequence ID" value="SNR44476.1"/>
    <property type="molecule type" value="Genomic_DNA"/>
</dbReference>
<evidence type="ECO:0000313" key="1">
    <source>
        <dbReference type="EMBL" id="SNR44476.1"/>
    </source>
</evidence>
<dbReference type="AlphaFoldDB" id="A0A238WD20"/>
<gene>
    <name evidence="1" type="ORF">SAMN06265376_101958</name>
</gene>
<proteinExistence type="predicted"/>
<reference evidence="1 2" key="1">
    <citation type="submission" date="2017-06" db="EMBL/GenBank/DDBJ databases">
        <authorList>
            <person name="Kim H.J."/>
            <person name="Triplett B.A."/>
        </authorList>
    </citation>
    <scope>NUCLEOTIDE SEQUENCE [LARGE SCALE GENOMIC DNA]</scope>
    <source>
        <strain evidence="1 2">DSM 25597</strain>
    </source>
</reference>
<dbReference type="OrthoDB" id="1144266at2"/>
<dbReference type="Proteomes" id="UP000198379">
    <property type="component" value="Unassembled WGS sequence"/>
</dbReference>
<dbReference type="RefSeq" id="WP_089370261.1">
    <property type="nucleotide sequence ID" value="NZ_BMEP01000002.1"/>
</dbReference>
<organism evidence="1 2">
    <name type="scientific">Dokdonia pacifica</name>
    <dbReference type="NCBI Taxonomy" id="1627892"/>
    <lineage>
        <taxon>Bacteria</taxon>
        <taxon>Pseudomonadati</taxon>
        <taxon>Bacteroidota</taxon>
        <taxon>Flavobacteriia</taxon>
        <taxon>Flavobacteriales</taxon>
        <taxon>Flavobacteriaceae</taxon>
        <taxon>Dokdonia</taxon>
    </lineage>
</organism>
<evidence type="ECO:0008006" key="3">
    <source>
        <dbReference type="Google" id="ProtNLM"/>
    </source>
</evidence>
<name>A0A238WD20_9FLAO</name>